<sequence>MTKHVALIALTLSTGASALTVTGAGSSFVYPLFSKMFDQYHSETGDTVNYQSVGSGAGQKQLHDRTIDFAASDVAVPATDVAGYPGKIITFPDAIGAVVPSYNLPGVTASLKFTGPVLADIYLGKIKVWNDPQIAKLNPGVTLPPLPVTVARRSDGSGTTGVFTDYLSKVSPEWKSKVGSATSVEWPVGVGGKGNDGVSGIVKSTPGAIGYIELTYALQNKIDFGSVQNRAGQFVKADLASVKAAAASVSLPSAGIISITNASGSQSYPISTYTYVIVYQDQKYGNRTPQDAAALKKLLMWVVTKGQAYNTALNYVALPSSAQTRALVLISGMTYGGQPIAK</sequence>
<evidence type="ECO:0000313" key="8">
    <source>
        <dbReference type="EMBL" id="MBB5378635.1"/>
    </source>
</evidence>
<dbReference type="InterPro" id="IPR024370">
    <property type="entry name" value="PBP_domain"/>
</dbReference>
<comment type="caution">
    <text evidence="8">The sequence shown here is derived from an EMBL/GenBank/DDBJ whole genome shotgun (WGS) entry which is preliminary data.</text>
</comment>
<gene>
    <name evidence="7" type="ORF">GCM10017781_41830</name>
    <name evidence="8" type="ORF">HNQ07_004142</name>
</gene>
<evidence type="ECO:0000313" key="10">
    <source>
        <dbReference type="Proteomes" id="UP000619376"/>
    </source>
</evidence>
<name>A0A7W8NS72_9DEIO</name>
<evidence type="ECO:0000256" key="3">
    <source>
        <dbReference type="ARBA" id="ARBA00022592"/>
    </source>
</evidence>
<dbReference type="SUPFAM" id="SSF53850">
    <property type="entry name" value="Periplasmic binding protein-like II"/>
    <property type="match status" value="1"/>
</dbReference>
<evidence type="ECO:0000313" key="7">
    <source>
        <dbReference type="EMBL" id="GHF61296.1"/>
    </source>
</evidence>
<evidence type="ECO:0000256" key="4">
    <source>
        <dbReference type="PIRNR" id="PIRNR002756"/>
    </source>
</evidence>
<dbReference type="Proteomes" id="UP000539473">
    <property type="component" value="Unassembled WGS sequence"/>
</dbReference>
<evidence type="ECO:0000259" key="6">
    <source>
        <dbReference type="Pfam" id="PF12849"/>
    </source>
</evidence>
<keyword evidence="5" id="KW-0732">Signal</keyword>
<proteinExistence type="inferred from homology"/>
<feature type="chain" id="PRO_5030592194" description="Phosphate-binding protein" evidence="5">
    <location>
        <begin position="19"/>
        <end position="342"/>
    </location>
</feature>
<dbReference type="Gene3D" id="3.40.190.10">
    <property type="entry name" value="Periplasmic binding protein-like II"/>
    <property type="match status" value="2"/>
</dbReference>
<dbReference type="InterPro" id="IPR005673">
    <property type="entry name" value="ABC_phos-bd_PstS"/>
</dbReference>
<feature type="signal peptide" evidence="5">
    <location>
        <begin position="1"/>
        <end position="18"/>
    </location>
</feature>
<evidence type="ECO:0000256" key="2">
    <source>
        <dbReference type="ARBA" id="ARBA00022448"/>
    </source>
</evidence>
<reference evidence="10" key="2">
    <citation type="journal article" date="2019" name="Int. J. Syst. Evol. Microbiol.">
        <title>The Global Catalogue of Microorganisms (GCM) 10K type strain sequencing project: providing services to taxonomists for standard genome sequencing and annotation.</title>
        <authorList>
            <consortium name="The Broad Institute Genomics Platform"/>
            <consortium name="The Broad Institute Genome Sequencing Center for Infectious Disease"/>
            <person name="Wu L."/>
            <person name="Ma J."/>
        </authorList>
    </citation>
    <scope>NUCLEOTIDE SEQUENCE [LARGE SCALE GENOMIC DNA]</scope>
    <source>
        <strain evidence="10">CGMCC 1.18437</strain>
    </source>
</reference>
<dbReference type="GO" id="GO:0043190">
    <property type="term" value="C:ATP-binding cassette (ABC) transporter complex"/>
    <property type="evidence" value="ECO:0007669"/>
    <property type="project" value="InterPro"/>
</dbReference>
<dbReference type="RefSeq" id="WP_308430888.1">
    <property type="nucleotide sequence ID" value="NZ_BNAJ01000015.1"/>
</dbReference>
<dbReference type="NCBIfam" id="TIGR00975">
    <property type="entry name" value="3a0107s03"/>
    <property type="match status" value="1"/>
</dbReference>
<dbReference type="PANTHER" id="PTHR42996">
    <property type="entry name" value="PHOSPHATE-BINDING PROTEIN PSTS"/>
    <property type="match status" value="1"/>
</dbReference>
<dbReference type="Proteomes" id="UP000619376">
    <property type="component" value="Unassembled WGS sequence"/>
</dbReference>
<feature type="domain" description="PBP" evidence="6">
    <location>
        <begin position="16"/>
        <end position="304"/>
    </location>
</feature>
<dbReference type="EMBL" id="JACHFK010000014">
    <property type="protein sequence ID" value="MBB5378635.1"/>
    <property type="molecule type" value="Genomic_DNA"/>
</dbReference>
<evidence type="ECO:0000256" key="5">
    <source>
        <dbReference type="SAM" id="SignalP"/>
    </source>
</evidence>
<reference evidence="7" key="4">
    <citation type="submission" date="2024-05" db="EMBL/GenBank/DDBJ databases">
        <authorList>
            <person name="Sun Q."/>
            <person name="Zhou Y."/>
        </authorList>
    </citation>
    <scope>NUCLEOTIDE SEQUENCE</scope>
    <source>
        <strain evidence="7">CGMCC 1.18437</strain>
    </source>
</reference>
<dbReference type="GO" id="GO:0035435">
    <property type="term" value="P:phosphate ion transmembrane transport"/>
    <property type="evidence" value="ECO:0007669"/>
    <property type="project" value="InterPro"/>
</dbReference>
<dbReference type="InterPro" id="IPR050962">
    <property type="entry name" value="Phosphate-bind_PstS"/>
</dbReference>
<evidence type="ECO:0000313" key="9">
    <source>
        <dbReference type="Proteomes" id="UP000539473"/>
    </source>
</evidence>
<keyword evidence="3 4" id="KW-0592">Phosphate transport</keyword>
<accession>A0A7W8NS72</accession>
<organism evidence="8 9">
    <name type="scientific">Deinococcus metalli</name>
    <dbReference type="NCBI Taxonomy" id="1141878"/>
    <lineage>
        <taxon>Bacteria</taxon>
        <taxon>Thermotogati</taxon>
        <taxon>Deinococcota</taxon>
        <taxon>Deinococci</taxon>
        <taxon>Deinococcales</taxon>
        <taxon>Deinococcaceae</taxon>
        <taxon>Deinococcus</taxon>
    </lineage>
</organism>
<dbReference type="PANTHER" id="PTHR42996:SF1">
    <property type="entry name" value="PHOSPHATE-BINDING PROTEIN PSTS"/>
    <property type="match status" value="1"/>
</dbReference>
<dbReference type="AlphaFoldDB" id="A0A7W8NS72"/>
<dbReference type="PIRSF" id="PIRSF002756">
    <property type="entry name" value="PstS"/>
    <property type="match status" value="1"/>
</dbReference>
<dbReference type="Pfam" id="PF12849">
    <property type="entry name" value="PBP_like_2"/>
    <property type="match status" value="1"/>
</dbReference>
<evidence type="ECO:0000256" key="1">
    <source>
        <dbReference type="ARBA" id="ARBA00008725"/>
    </source>
</evidence>
<protein>
    <recommendedName>
        <fullName evidence="4">Phosphate-binding protein</fullName>
    </recommendedName>
</protein>
<keyword evidence="2 4" id="KW-0813">Transport</keyword>
<dbReference type="CDD" id="cd13565">
    <property type="entry name" value="PBP2_PstS"/>
    <property type="match status" value="1"/>
</dbReference>
<dbReference type="GO" id="GO:0042301">
    <property type="term" value="F:phosphate ion binding"/>
    <property type="evidence" value="ECO:0007669"/>
    <property type="project" value="InterPro"/>
</dbReference>
<dbReference type="EMBL" id="BNAJ01000015">
    <property type="protein sequence ID" value="GHF61296.1"/>
    <property type="molecule type" value="Genomic_DNA"/>
</dbReference>
<comment type="similarity">
    <text evidence="1 4">Belongs to the PstS family.</text>
</comment>
<reference evidence="7" key="1">
    <citation type="journal article" date="2014" name="Int. J. Syst. Evol. Microbiol.">
        <title>Complete genome of a new Firmicutes species belonging to the dominant human colonic microbiota ('Ruminococcus bicirculans') reveals two chromosomes and a selective capacity to utilize plant glucans.</title>
        <authorList>
            <consortium name="NISC Comparative Sequencing Program"/>
            <person name="Wegmann U."/>
            <person name="Louis P."/>
            <person name="Goesmann A."/>
            <person name="Henrissat B."/>
            <person name="Duncan S.H."/>
            <person name="Flint H.J."/>
        </authorList>
    </citation>
    <scope>NUCLEOTIDE SEQUENCE</scope>
    <source>
        <strain evidence="7">CGMCC 1.18437</strain>
    </source>
</reference>
<reference evidence="8 9" key="3">
    <citation type="submission" date="2020-08" db="EMBL/GenBank/DDBJ databases">
        <title>Genomic Encyclopedia of Type Strains, Phase IV (KMG-IV): sequencing the most valuable type-strain genomes for metagenomic binning, comparative biology and taxonomic classification.</title>
        <authorList>
            <person name="Goeker M."/>
        </authorList>
    </citation>
    <scope>NUCLEOTIDE SEQUENCE [LARGE SCALE GENOMIC DNA]</scope>
    <source>
        <strain evidence="8 9">DSM 27521</strain>
    </source>
</reference>
<keyword evidence="10" id="KW-1185">Reference proteome</keyword>